<keyword evidence="2" id="KW-1185">Reference proteome</keyword>
<gene>
    <name evidence="1" type="ORF">ACFQDP_04835</name>
</gene>
<sequence>MIPRRIPLAGPGIAPPALFYGPADKRRGFVVDGVVTVCGAAYRVLGPDVPEGELVEVHPQSFGFLVSELVAMEAAATAAAEQHRANEEAARRVRADRDRAESEAANAALGFAFAWQAAIRTVASGMSPRGAGNGLHARSVVHVRCDEPVSVGRLRRSQGDLLCGAGDGAMGYLAEAVSRDGSGEPYRDRVTCRACQAVALRLAT</sequence>
<dbReference type="Proteomes" id="UP001596237">
    <property type="component" value="Unassembled WGS sequence"/>
</dbReference>
<protein>
    <submittedName>
        <fullName evidence="1">Uncharacterized protein</fullName>
    </submittedName>
</protein>
<reference evidence="2" key="1">
    <citation type="journal article" date="2019" name="Int. J. Syst. Evol. Microbiol.">
        <title>The Global Catalogue of Microorganisms (GCM) 10K type strain sequencing project: providing services to taxonomists for standard genome sequencing and annotation.</title>
        <authorList>
            <consortium name="The Broad Institute Genomics Platform"/>
            <consortium name="The Broad Institute Genome Sequencing Center for Infectious Disease"/>
            <person name="Wu L."/>
            <person name="Ma J."/>
        </authorList>
    </citation>
    <scope>NUCLEOTIDE SEQUENCE [LARGE SCALE GENOMIC DNA]</scope>
    <source>
        <strain evidence="2">CCUG 36916</strain>
    </source>
</reference>
<name>A0ABW1WKV9_9HYPH</name>
<organism evidence="1 2">
    <name type="scientific">Methylorubrum zatmanii</name>
    <dbReference type="NCBI Taxonomy" id="29429"/>
    <lineage>
        <taxon>Bacteria</taxon>
        <taxon>Pseudomonadati</taxon>
        <taxon>Pseudomonadota</taxon>
        <taxon>Alphaproteobacteria</taxon>
        <taxon>Hyphomicrobiales</taxon>
        <taxon>Methylobacteriaceae</taxon>
        <taxon>Methylorubrum</taxon>
    </lineage>
</organism>
<evidence type="ECO:0000313" key="1">
    <source>
        <dbReference type="EMBL" id="MFC6388680.1"/>
    </source>
</evidence>
<accession>A0ABW1WKV9</accession>
<evidence type="ECO:0000313" key="2">
    <source>
        <dbReference type="Proteomes" id="UP001596237"/>
    </source>
</evidence>
<comment type="caution">
    <text evidence="1">The sequence shown here is derived from an EMBL/GenBank/DDBJ whole genome shotgun (WGS) entry which is preliminary data.</text>
</comment>
<dbReference type="EMBL" id="JBHSTT010000016">
    <property type="protein sequence ID" value="MFC6388680.1"/>
    <property type="molecule type" value="Genomic_DNA"/>
</dbReference>
<proteinExistence type="predicted"/>
<dbReference type="RefSeq" id="WP_378738948.1">
    <property type="nucleotide sequence ID" value="NZ_JBHSTT010000016.1"/>
</dbReference>